<dbReference type="InterPro" id="IPR000159">
    <property type="entry name" value="RA_dom"/>
</dbReference>
<dbReference type="OrthoDB" id="6235964at2759"/>
<dbReference type="PANTHER" id="PTHR11243:SF23">
    <property type="entry name" value="LD06925P"/>
    <property type="match status" value="1"/>
</dbReference>
<accession>A0A5N5TPV9</accession>
<dbReference type="SMART" id="SM00314">
    <property type="entry name" value="RA"/>
    <property type="match status" value="1"/>
</dbReference>
<dbReference type="SMART" id="SM00233">
    <property type="entry name" value="PH"/>
    <property type="match status" value="1"/>
</dbReference>
<dbReference type="InterPro" id="IPR039664">
    <property type="entry name" value="GRB/APBB1IP"/>
</dbReference>
<protein>
    <submittedName>
        <fullName evidence="3">Ras-associated and pleckstrin homology domains-containing protein 1</fullName>
    </submittedName>
</protein>
<gene>
    <name evidence="3" type="primary">RAPH1</name>
    <name evidence="3" type="ORF">Anas_01056</name>
</gene>
<dbReference type="InterPro" id="IPR039665">
    <property type="entry name" value="PH_APBB1IP"/>
</dbReference>
<dbReference type="Gene3D" id="2.30.29.30">
    <property type="entry name" value="Pleckstrin-homology domain (PH domain)/Phosphotyrosine-binding domain (PTB)"/>
    <property type="match status" value="1"/>
</dbReference>
<dbReference type="SUPFAM" id="SSF50729">
    <property type="entry name" value="PH domain-like"/>
    <property type="match status" value="1"/>
</dbReference>
<name>A0A5N5TPV9_9CRUS</name>
<feature type="domain" description="PH" evidence="1">
    <location>
        <begin position="166"/>
        <end position="277"/>
    </location>
</feature>
<proteinExistence type="predicted"/>
<dbReference type="SUPFAM" id="SSF54236">
    <property type="entry name" value="Ubiquitin-like"/>
    <property type="match status" value="1"/>
</dbReference>
<dbReference type="InterPro" id="IPR029071">
    <property type="entry name" value="Ubiquitin-like_domsf"/>
</dbReference>
<dbReference type="Pfam" id="PF21989">
    <property type="entry name" value="RA_2"/>
    <property type="match status" value="1"/>
</dbReference>
<reference evidence="3 4" key="1">
    <citation type="journal article" date="2019" name="PLoS Biol.">
        <title>Sex chromosomes control vertical transmission of feminizing Wolbachia symbionts in an isopod.</title>
        <authorList>
            <person name="Becking T."/>
            <person name="Chebbi M.A."/>
            <person name="Giraud I."/>
            <person name="Moumen B."/>
            <person name="Laverre T."/>
            <person name="Caubet Y."/>
            <person name="Peccoud J."/>
            <person name="Gilbert C."/>
            <person name="Cordaux R."/>
        </authorList>
    </citation>
    <scope>NUCLEOTIDE SEQUENCE [LARGE SCALE GENOMIC DNA]</scope>
    <source>
        <strain evidence="3">ANa2</strain>
        <tissue evidence="3">Whole body excluding digestive tract and cuticle</tissue>
    </source>
</reference>
<dbReference type="EMBL" id="SEYY01000018">
    <property type="protein sequence ID" value="KAB7508200.1"/>
    <property type="molecule type" value="Genomic_DNA"/>
</dbReference>
<comment type="caution">
    <text evidence="3">The sequence shown here is derived from an EMBL/GenBank/DDBJ whole genome shotgun (WGS) entry which is preliminary data.</text>
</comment>
<dbReference type="AlphaFoldDB" id="A0A5N5TPV9"/>
<dbReference type="InterPro" id="IPR011993">
    <property type="entry name" value="PH-like_dom_sf"/>
</dbReference>
<evidence type="ECO:0000259" key="1">
    <source>
        <dbReference type="PROSITE" id="PS50003"/>
    </source>
</evidence>
<dbReference type="PROSITE" id="PS50200">
    <property type="entry name" value="RA"/>
    <property type="match status" value="1"/>
</dbReference>
<evidence type="ECO:0000259" key="2">
    <source>
        <dbReference type="PROSITE" id="PS50200"/>
    </source>
</evidence>
<dbReference type="Proteomes" id="UP000326759">
    <property type="component" value="Unassembled WGS sequence"/>
</dbReference>
<evidence type="ECO:0000313" key="4">
    <source>
        <dbReference type="Proteomes" id="UP000326759"/>
    </source>
</evidence>
<dbReference type="InterPro" id="IPR001849">
    <property type="entry name" value="PH_domain"/>
</dbReference>
<dbReference type="GO" id="GO:0007165">
    <property type="term" value="P:signal transduction"/>
    <property type="evidence" value="ECO:0007669"/>
    <property type="project" value="InterPro"/>
</dbReference>
<keyword evidence="4" id="KW-1185">Reference proteome</keyword>
<organism evidence="3 4">
    <name type="scientific">Armadillidium nasatum</name>
    <dbReference type="NCBI Taxonomy" id="96803"/>
    <lineage>
        <taxon>Eukaryota</taxon>
        <taxon>Metazoa</taxon>
        <taxon>Ecdysozoa</taxon>
        <taxon>Arthropoda</taxon>
        <taxon>Crustacea</taxon>
        <taxon>Multicrustacea</taxon>
        <taxon>Malacostraca</taxon>
        <taxon>Eumalacostraca</taxon>
        <taxon>Peracarida</taxon>
        <taxon>Isopoda</taxon>
        <taxon>Oniscidea</taxon>
        <taxon>Crinocheta</taxon>
        <taxon>Armadillidiidae</taxon>
        <taxon>Armadillidium</taxon>
    </lineage>
</organism>
<dbReference type="Gene3D" id="3.10.20.90">
    <property type="entry name" value="Phosphatidylinositol 3-kinase Catalytic Subunit, Chain A, domain 1"/>
    <property type="match status" value="1"/>
</dbReference>
<dbReference type="PANTHER" id="PTHR11243">
    <property type="entry name" value="GROWTH FACTOR RECEPTOR-BOUND PROTEIN"/>
    <property type="match status" value="1"/>
</dbReference>
<dbReference type="PROSITE" id="PS50003">
    <property type="entry name" value="PH_DOMAIN"/>
    <property type="match status" value="1"/>
</dbReference>
<dbReference type="CDD" id="cd01259">
    <property type="entry name" value="PH_APBB1IP"/>
    <property type="match status" value="1"/>
</dbReference>
<feature type="domain" description="Ras-associating" evidence="2">
    <location>
        <begin position="38"/>
        <end position="124"/>
    </location>
</feature>
<dbReference type="Pfam" id="PF00169">
    <property type="entry name" value="PH"/>
    <property type="match status" value="1"/>
</dbReference>
<evidence type="ECO:0000313" key="3">
    <source>
        <dbReference type="EMBL" id="KAB7508200.1"/>
    </source>
</evidence>
<sequence length="278" mass="32115">MILESSLTKDKSFSEQAAKVKAEKIKMALEKLKEANVKKLFIKAFSQDGSSKSLLVDEKMTVAQVCRMLTDKNHVRVDPKWAIVEHLPDLYMERIYEDDEMLVDNLLMWTRDSKNKLLFLERPDKYNLFVHPEKYLLYGNSSQVSSDIDDEARNNLIEEFFSSSRVPEVEGPLFLKSEGKKAWKKFYFVLRQSGLYYCPKGKSSRSSKDLVCLATLDNNQVYHGIGWKKKFKAPTDWGFAVKVPHLQAKSSKHIKYLCSEDANSLNQWIMGIRIAKVI</sequence>